<evidence type="ECO:0000256" key="4">
    <source>
        <dbReference type="HAMAP-Rule" id="MF_02071"/>
    </source>
</evidence>
<comment type="subcellular location">
    <subcellularLocation>
        <location evidence="4">Cell membrane</location>
        <topology evidence="4">Lipid-anchor</topology>
    </subcellularLocation>
</comment>
<evidence type="ECO:0000256" key="3">
    <source>
        <dbReference type="ARBA" id="ARBA00023316"/>
    </source>
</evidence>
<dbReference type="InterPro" id="IPR036908">
    <property type="entry name" value="RlpA-like_sf"/>
</dbReference>
<keyword evidence="2 4" id="KW-0456">Lyase</keyword>
<feature type="domain" description="SPOR" evidence="7">
    <location>
        <begin position="258"/>
        <end position="334"/>
    </location>
</feature>
<evidence type="ECO:0000256" key="5">
    <source>
        <dbReference type="RuleBase" id="RU003495"/>
    </source>
</evidence>
<evidence type="ECO:0000256" key="2">
    <source>
        <dbReference type="ARBA" id="ARBA00023239"/>
    </source>
</evidence>
<dbReference type="NCBIfam" id="TIGR00413">
    <property type="entry name" value="rlpA"/>
    <property type="match status" value="1"/>
</dbReference>
<dbReference type="SUPFAM" id="SSF110997">
    <property type="entry name" value="Sporulation related repeat"/>
    <property type="match status" value="1"/>
</dbReference>
<organism evidence="8 9">
    <name type="scientific">Roseateles paludis</name>
    <dbReference type="NCBI Taxonomy" id="3145238"/>
    <lineage>
        <taxon>Bacteria</taxon>
        <taxon>Pseudomonadati</taxon>
        <taxon>Pseudomonadota</taxon>
        <taxon>Betaproteobacteria</taxon>
        <taxon>Burkholderiales</taxon>
        <taxon>Sphaerotilaceae</taxon>
        <taxon>Roseateles</taxon>
    </lineage>
</organism>
<comment type="similarity">
    <text evidence="4 5">Belongs to the RlpA family.</text>
</comment>
<evidence type="ECO:0000313" key="8">
    <source>
        <dbReference type="EMBL" id="MEO3689952.1"/>
    </source>
</evidence>
<dbReference type="InterPro" id="IPR034718">
    <property type="entry name" value="RlpA"/>
</dbReference>
<dbReference type="InterPro" id="IPR007730">
    <property type="entry name" value="SPOR-like_dom"/>
</dbReference>
<sequence>MTAKHETNPGAWEHTLPLCALLLVLAGCQSTPVRTTPAPPPAIAPAMDRDGPEANPPPVRELLAVPDAVPRLEPQRVGGPNKPYEIDGIRYVPRLDDEPGVERGIATWYGRKFHGRSTSSGEAYNMYAMTAAHKTLPIPSYARVRNPANGREVVVRINDRGPFVSGRVIDLSYTAALKLDLLRAAGPVEVRRITQADIRAGLATPPTDAPPVYVPADPVAAPPRITTQDIEARPVPMAPPAAVVPLTPAPAPASAPTPVVTGRFWAQLGAFRQPEGAETLRRQLIAQDPGREGRLVVVREGALHKLLAGPFETRDAVRQAWPAGVVVERALAAN</sequence>
<proteinExistence type="inferred from homology"/>
<keyword evidence="4" id="KW-0449">Lipoprotein</keyword>
<dbReference type="InterPro" id="IPR009009">
    <property type="entry name" value="RlpA-like_DPBB"/>
</dbReference>
<gene>
    <name evidence="4" type="primary">rlpA</name>
    <name evidence="8" type="ORF">ABDJ85_00625</name>
</gene>
<keyword evidence="4" id="KW-1003">Cell membrane</keyword>
<dbReference type="Pfam" id="PF05036">
    <property type="entry name" value="SPOR"/>
    <property type="match status" value="1"/>
</dbReference>
<evidence type="ECO:0000259" key="7">
    <source>
        <dbReference type="PROSITE" id="PS51724"/>
    </source>
</evidence>
<dbReference type="EC" id="4.2.2.-" evidence="4"/>
<dbReference type="Pfam" id="PF03330">
    <property type="entry name" value="DPBB_1"/>
    <property type="match status" value="1"/>
</dbReference>
<evidence type="ECO:0000256" key="6">
    <source>
        <dbReference type="SAM" id="MobiDB-lite"/>
    </source>
</evidence>
<comment type="function">
    <text evidence="4">Lytic transglycosylase with a strong preference for naked glycan strands that lack stem peptides.</text>
</comment>
<dbReference type="SUPFAM" id="SSF50685">
    <property type="entry name" value="Barwin-like endoglucanases"/>
    <property type="match status" value="1"/>
</dbReference>
<keyword evidence="4" id="KW-0472">Membrane</keyword>
<dbReference type="RefSeq" id="WP_347702791.1">
    <property type="nucleotide sequence ID" value="NZ_JBDPZD010000001.1"/>
</dbReference>
<dbReference type="PANTHER" id="PTHR34183">
    <property type="entry name" value="ENDOLYTIC PEPTIDOGLYCAN TRANSGLYCOSYLASE RLPA"/>
    <property type="match status" value="1"/>
</dbReference>
<evidence type="ECO:0000313" key="9">
    <source>
        <dbReference type="Proteomes" id="UP001495147"/>
    </source>
</evidence>
<comment type="caution">
    <text evidence="8">The sequence shown here is derived from an EMBL/GenBank/DDBJ whole genome shotgun (WGS) entry which is preliminary data.</text>
</comment>
<dbReference type="Gene3D" id="2.40.40.10">
    <property type="entry name" value="RlpA-like domain"/>
    <property type="match status" value="1"/>
</dbReference>
<dbReference type="Proteomes" id="UP001495147">
    <property type="component" value="Unassembled WGS sequence"/>
</dbReference>
<dbReference type="HAMAP" id="MF_02071">
    <property type="entry name" value="RlpA"/>
    <property type="match status" value="1"/>
</dbReference>
<keyword evidence="4" id="KW-0564">Palmitate</keyword>
<protein>
    <recommendedName>
        <fullName evidence="4">Endolytic peptidoglycan transglycosylase RlpA</fullName>
        <ecNumber evidence="4">4.2.2.-</ecNumber>
    </recommendedName>
</protein>
<dbReference type="InterPro" id="IPR012997">
    <property type="entry name" value="RplA"/>
</dbReference>
<dbReference type="Gene3D" id="3.30.70.1070">
    <property type="entry name" value="Sporulation related repeat"/>
    <property type="match status" value="1"/>
</dbReference>
<dbReference type="PANTHER" id="PTHR34183:SF1">
    <property type="entry name" value="ENDOLYTIC PEPTIDOGLYCAN TRANSGLYCOSYLASE RLPA"/>
    <property type="match status" value="1"/>
</dbReference>
<feature type="region of interest" description="Disordered" evidence="6">
    <location>
        <begin position="33"/>
        <end position="56"/>
    </location>
</feature>
<dbReference type="PROSITE" id="PS51257">
    <property type="entry name" value="PROKAR_LIPOPROTEIN"/>
    <property type="match status" value="1"/>
</dbReference>
<name>A0ABV0FVK9_9BURK</name>
<dbReference type="EMBL" id="JBDPZD010000001">
    <property type="protein sequence ID" value="MEO3689952.1"/>
    <property type="molecule type" value="Genomic_DNA"/>
</dbReference>
<accession>A0ABV0FVK9</accession>
<dbReference type="InterPro" id="IPR036680">
    <property type="entry name" value="SPOR-like_sf"/>
</dbReference>
<keyword evidence="3 4" id="KW-0961">Cell wall biogenesis/degradation</keyword>
<dbReference type="CDD" id="cd22268">
    <property type="entry name" value="DPBB_RlpA-like"/>
    <property type="match status" value="1"/>
</dbReference>
<keyword evidence="1" id="KW-0732">Signal</keyword>
<reference evidence="8 9" key="1">
    <citation type="submission" date="2024-05" db="EMBL/GenBank/DDBJ databases">
        <title>Roseateles sp. DJS-2-20 16S ribosomal RNA gene Genome sequencing and assembly.</title>
        <authorList>
            <person name="Woo H."/>
        </authorList>
    </citation>
    <scope>NUCLEOTIDE SEQUENCE [LARGE SCALE GENOMIC DNA]</scope>
    <source>
        <strain evidence="8 9">DJS-2-20</strain>
    </source>
</reference>
<keyword evidence="9" id="KW-1185">Reference proteome</keyword>
<dbReference type="PROSITE" id="PS51724">
    <property type="entry name" value="SPOR"/>
    <property type="match status" value="1"/>
</dbReference>
<evidence type="ECO:0000256" key="1">
    <source>
        <dbReference type="ARBA" id="ARBA00022729"/>
    </source>
</evidence>